<reference evidence="2 3" key="1">
    <citation type="submission" date="2014-06" db="EMBL/GenBank/DDBJ databases">
        <title>Evolutionary Origins and Diversification of the Mycorrhizal Mutualists.</title>
        <authorList>
            <consortium name="DOE Joint Genome Institute"/>
            <consortium name="Mycorrhizal Genomics Consortium"/>
            <person name="Kohler A."/>
            <person name="Kuo A."/>
            <person name="Nagy L.G."/>
            <person name="Floudas D."/>
            <person name="Copeland A."/>
            <person name="Barry K.W."/>
            <person name="Cichocki N."/>
            <person name="Veneault-Fourrey C."/>
            <person name="LaButti K."/>
            <person name="Lindquist E.A."/>
            <person name="Lipzen A."/>
            <person name="Lundell T."/>
            <person name="Morin E."/>
            <person name="Murat C."/>
            <person name="Riley R."/>
            <person name="Ohm R."/>
            <person name="Sun H."/>
            <person name="Tunlid A."/>
            <person name="Henrissat B."/>
            <person name="Grigoriev I.V."/>
            <person name="Hibbett D.S."/>
            <person name="Martin F."/>
        </authorList>
    </citation>
    <scope>NUCLEOTIDE SEQUENCE [LARGE SCALE GENOMIC DNA]</scope>
    <source>
        <strain evidence="2 3">SS14</strain>
    </source>
</reference>
<dbReference type="EMBL" id="KN837381">
    <property type="protein sequence ID" value="KIJ26173.1"/>
    <property type="molecule type" value="Genomic_DNA"/>
</dbReference>
<evidence type="ECO:0000256" key="1">
    <source>
        <dbReference type="SAM" id="MobiDB-lite"/>
    </source>
</evidence>
<dbReference type="AlphaFoldDB" id="A0A0C9TAN3"/>
<organism evidence="2 3">
    <name type="scientific">Sphaerobolus stellatus (strain SS14)</name>
    <dbReference type="NCBI Taxonomy" id="990650"/>
    <lineage>
        <taxon>Eukaryota</taxon>
        <taxon>Fungi</taxon>
        <taxon>Dikarya</taxon>
        <taxon>Basidiomycota</taxon>
        <taxon>Agaricomycotina</taxon>
        <taxon>Agaricomycetes</taxon>
        <taxon>Phallomycetidae</taxon>
        <taxon>Geastrales</taxon>
        <taxon>Sphaerobolaceae</taxon>
        <taxon>Sphaerobolus</taxon>
    </lineage>
</organism>
<accession>A0A0C9TAN3</accession>
<evidence type="ECO:0000313" key="2">
    <source>
        <dbReference type="EMBL" id="KIJ26173.1"/>
    </source>
</evidence>
<name>A0A0C9TAN3_SPHS4</name>
<proteinExistence type="predicted"/>
<evidence type="ECO:0000313" key="3">
    <source>
        <dbReference type="Proteomes" id="UP000054279"/>
    </source>
</evidence>
<feature type="region of interest" description="Disordered" evidence="1">
    <location>
        <begin position="45"/>
        <end position="67"/>
    </location>
</feature>
<sequence length="130" mass="14163">MTEISQQCVQARPLLPYTKCNTRVMIISELAYNLLSCFVSRRQRQRSSSSTHTHIFPIPEPSGSSAHAGATPAILMNPILGVAGPSAFEFTGNAPARPFEWSFKMPSTYPVPSMNSSQQGSMSSLDLEKA</sequence>
<dbReference type="Proteomes" id="UP000054279">
    <property type="component" value="Unassembled WGS sequence"/>
</dbReference>
<gene>
    <name evidence="2" type="ORF">M422DRAFT_272806</name>
</gene>
<dbReference type="HOGENOM" id="CLU_1939475_0_0_1"/>
<protein>
    <submittedName>
        <fullName evidence="2">Uncharacterized protein</fullName>
    </submittedName>
</protein>
<keyword evidence="3" id="KW-1185">Reference proteome</keyword>